<evidence type="ECO:0000256" key="2">
    <source>
        <dbReference type="ARBA" id="ARBA00004736"/>
    </source>
</evidence>
<protein>
    <recommendedName>
        <fullName evidence="5">2-dehydro-3-deoxy-phosphogluconate aldolase</fullName>
        <ecNumber evidence="5">4.1.2.14</ecNumber>
    </recommendedName>
</protein>
<dbReference type="CDD" id="cd00452">
    <property type="entry name" value="KDPG_aldolase"/>
    <property type="match status" value="1"/>
</dbReference>
<keyword evidence="9" id="KW-1185">Reference proteome</keyword>
<evidence type="ECO:0000313" key="9">
    <source>
        <dbReference type="Proteomes" id="UP000658656"/>
    </source>
</evidence>
<dbReference type="InterPro" id="IPR013785">
    <property type="entry name" value="Aldolase_TIM"/>
</dbReference>
<name>A0A8H9MG36_9PSEU</name>
<evidence type="ECO:0000256" key="7">
    <source>
        <dbReference type="ARBA" id="ARBA00023277"/>
    </source>
</evidence>
<accession>A0A8H9MG36</accession>
<dbReference type="OrthoDB" id="9805177at2"/>
<dbReference type="RefSeq" id="WP_145936776.1">
    <property type="nucleotide sequence ID" value="NZ_BNAV01000011.1"/>
</dbReference>
<dbReference type="EC" id="4.1.2.14" evidence="5"/>
<dbReference type="PANTHER" id="PTHR30246:SF1">
    <property type="entry name" value="2-DEHYDRO-3-DEOXY-6-PHOSPHOGALACTONATE ALDOLASE-RELATED"/>
    <property type="match status" value="1"/>
</dbReference>
<dbReference type="EMBL" id="BNAV01000011">
    <property type="protein sequence ID" value="GHF76856.1"/>
    <property type="molecule type" value="Genomic_DNA"/>
</dbReference>
<organism evidence="8 9">
    <name type="scientific">Amycolatopsis bartoniae</name>
    <dbReference type="NCBI Taxonomy" id="941986"/>
    <lineage>
        <taxon>Bacteria</taxon>
        <taxon>Bacillati</taxon>
        <taxon>Actinomycetota</taxon>
        <taxon>Actinomycetes</taxon>
        <taxon>Pseudonocardiales</taxon>
        <taxon>Pseudonocardiaceae</taxon>
        <taxon>Amycolatopsis</taxon>
    </lineage>
</organism>
<dbReference type="Gene3D" id="3.20.20.70">
    <property type="entry name" value="Aldolase class I"/>
    <property type="match status" value="1"/>
</dbReference>
<reference evidence="8" key="1">
    <citation type="journal article" date="2014" name="Int. J. Syst. Evol. Microbiol.">
        <title>Complete genome sequence of Corynebacterium casei LMG S-19264T (=DSM 44701T), isolated from a smear-ripened cheese.</title>
        <authorList>
            <consortium name="US DOE Joint Genome Institute (JGI-PGF)"/>
            <person name="Walter F."/>
            <person name="Albersmeier A."/>
            <person name="Kalinowski J."/>
            <person name="Ruckert C."/>
        </authorList>
    </citation>
    <scope>NUCLEOTIDE SEQUENCE</scope>
    <source>
        <strain evidence="8">CGMCC 4.7679</strain>
    </source>
</reference>
<evidence type="ECO:0000256" key="5">
    <source>
        <dbReference type="ARBA" id="ARBA00013063"/>
    </source>
</evidence>
<dbReference type="InterPro" id="IPR031337">
    <property type="entry name" value="KDPG/KHG_AS_1"/>
</dbReference>
<keyword evidence="6" id="KW-0456">Lyase</keyword>
<comment type="caution">
    <text evidence="8">The sequence shown here is derived from an EMBL/GenBank/DDBJ whole genome shotgun (WGS) entry which is preliminary data.</text>
</comment>
<comment type="subunit">
    <text evidence="4">Homotrimer.</text>
</comment>
<evidence type="ECO:0000256" key="1">
    <source>
        <dbReference type="ARBA" id="ARBA00000654"/>
    </source>
</evidence>
<dbReference type="NCBIfam" id="TIGR01182">
    <property type="entry name" value="eda"/>
    <property type="match status" value="1"/>
</dbReference>
<evidence type="ECO:0000256" key="6">
    <source>
        <dbReference type="ARBA" id="ARBA00023239"/>
    </source>
</evidence>
<evidence type="ECO:0000256" key="4">
    <source>
        <dbReference type="ARBA" id="ARBA00011233"/>
    </source>
</evidence>
<gene>
    <name evidence="8" type="ORF">GCM10017566_58880</name>
</gene>
<comment type="similarity">
    <text evidence="3">Belongs to the KHG/KDPG aldolase family.</text>
</comment>
<comment type="catalytic activity">
    <reaction evidence="1">
        <text>2-dehydro-3-deoxy-6-phospho-D-gluconate = D-glyceraldehyde 3-phosphate + pyruvate</text>
        <dbReference type="Rhea" id="RHEA:17089"/>
        <dbReference type="ChEBI" id="CHEBI:15361"/>
        <dbReference type="ChEBI" id="CHEBI:57569"/>
        <dbReference type="ChEBI" id="CHEBI:59776"/>
        <dbReference type="EC" id="4.1.2.14"/>
    </reaction>
</comment>
<dbReference type="PANTHER" id="PTHR30246">
    <property type="entry name" value="2-KETO-3-DEOXY-6-PHOSPHOGLUCONATE ALDOLASE"/>
    <property type="match status" value="1"/>
</dbReference>
<proteinExistence type="inferred from homology"/>
<evidence type="ECO:0000256" key="3">
    <source>
        <dbReference type="ARBA" id="ARBA00006906"/>
    </source>
</evidence>
<sequence length="187" mass="19274">MDARELMGLGAVIPVVVLDDAERAVPLAKALLADGIRTMELTLRTPAALESIRRIAAEVPAIVIGAGTITQPRQAEEAVAAGAKFLVSPGSPASLVDALAAQGVPFLPGVSTVTEILTLLDRDITEMKFFPAEASGGAAFLRAVAGPLPQARFCPTGGISEANVADYLALSTVPCAGGTWIIPRSFR</sequence>
<comment type="pathway">
    <text evidence="2">Carbohydrate acid metabolism; 2-dehydro-3-deoxy-D-gluconate degradation; D-glyceraldehyde 3-phosphate and pyruvate from 2-dehydro-3-deoxy-D-gluconate: step 2/2.</text>
</comment>
<dbReference type="Proteomes" id="UP000658656">
    <property type="component" value="Unassembled WGS sequence"/>
</dbReference>
<dbReference type="AlphaFoldDB" id="A0A8H9MG36"/>
<dbReference type="GO" id="GO:0008675">
    <property type="term" value="F:2-dehydro-3-deoxy-phosphogluconate aldolase activity"/>
    <property type="evidence" value="ECO:0007669"/>
    <property type="project" value="UniProtKB-EC"/>
</dbReference>
<evidence type="ECO:0000313" key="8">
    <source>
        <dbReference type="EMBL" id="GHF76856.1"/>
    </source>
</evidence>
<keyword evidence="7" id="KW-0119">Carbohydrate metabolism</keyword>
<dbReference type="SUPFAM" id="SSF51569">
    <property type="entry name" value="Aldolase"/>
    <property type="match status" value="1"/>
</dbReference>
<dbReference type="Pfam" id="PF01081">
    <property type="entry name" value="Aldolase"/>
    <property type="match status" value="1"/>
</dbReference>
<reference evidence="8" key="2">
    <citation type="submission" date="2020-09" db="EMBL/GenBank/DDBJ databases">
        <authorList>
            <person name="Sun Q."/>
            <person name="Zhou Y."/>
        </authorList>
    </citation>
    <scope>NUCLEOTIDE SEQUENCE</scope>
    <source>
        <strain evidence="8">CGMCC 4.7679</strain>
    </source>
</reference>
<dbReference type="PROSITE" id="PS00159">
    <property type="entry name" value="ALDOLASE_KDPG_KHG_1"/>
    <property type="match status" value="1"/>
</dbReference>
<dbReference type="InterPro" id="IPR000887">
    <property type="entry name" value="Aldlse_KDPG_KHG"/>
</dbReference>